<feature type="region of interest" description="Disordered" evidence="2">
    <location>
        <begin position="297"/>
        <end position="340"/>
    </location>
</feature>
<feature type="transmembrane region" description="Helical" evidence="3">
    <location>
        <begin position="12"/>
        <end position="41"/>
    </location>
</feature>
<sequence length="753" mass="81453">MQGEVYIPDGGWGWVIVACSFLIHMFVVGTLYALSVLYVAWLAHFDNGKGLTSWIISLAVAVMFGIGPVPGALARRWDNRTVVILGGLVMASGFLFSYFAMNVYFLVVTIGIIAGTGAGCCYLPSVSMVAMYFTSKRSVAMGIAASGLGAGAFFMAPFINWLVDFYGWRGCMLILSGISLNMCVLGSLMRPLNKAPRCRNCRWEVDEVDLISDNFSSTASRKSVTVGDCGSVADACASECEHEMCSGVVDVSESGGGGFMAGCRRPRTCVYSSLPKYEMDSGVSPVAYFPAHPAVISQHDGKHSRGHSPESGVKHSNEHSRHDKPDLNSDNLSCNLSAPDAASDVPLLGIRSRQMSPESERRSFGSQPDQFSQSNSSHLCNDSFTSPKNTLTSQSSHDTKGNHAFLQNRAVESLKVLESRVRRGSIDATTSSIKFDSNISKQKPYASQMELRDKNSIIFSSPGPNPEPAIVSSFNDLQVMLTGNIGSLMFLDKAFSPSMTSMCASKPSVLVGSHRMDQGSEAISDDGLDGPKNTWWRKFKAPMLTYIRLLQNGTFLVFSISNFFTNLSFFMPVLYMVDRAQDSGIQKGDAAMLVSVYGAGNIFGKLFFGWLADRGLVDRLFYYIACLTVCGVSTSLSPLCGSNHVLHSSYAFVFGCFIGAYVTLVPIVTVDLMGLSVVGESFGLLLCFMGVATAFGSPVAGWIFDATGSYTISFILHGLFIVFSALMLLPLLVMKRRQRDGAAVPVVEVEETT</sequence>
<keyword evidence="3" id="KW-0812">Transmembrane</keyword>
<keyword evidence="3" id="KW-1133">Transmembrane helix</keyword>
<evidence type="ECO:0000256" key="2">
    <source>
        <dbReference type="SAM" id="MobiDB-lite"/>
    </source>
</evidence>
<feature type="transmembrane region" description="Helical" evidence="3">
    <location>
        <begin position="165"/>
        <end position="189"/>
    </location>
</feature>
<feature type="transmembrane region" description="Helical" evidence="3">
    <location>
        <begin position="53"/>
        <end position="74"/>
    </location>
</feature>
<dbReference type="Proteomes" id="UP000694888">
    <property type="component" value="Unplaced"/>
</dbReference>
<feature type="transmembrane region" description="Helical" evidence="3">
    <location>
        <begin position="546"/>
        <end position="570"/>
    </location>
</feature>
<dbReference type="PANTHER" id="PTHR11360">
    <property type="entry name" value="MONOCARBOXYLATE TRANSPORTER"/>
    <property type="match status" value="1"/>
</dbReference>
<proteinExistence type="predicted"/>
<dbReference type="InterPro" id="IPR011701">
    <property type="entry name" value="MFS"/>
</dbReference>
<dbReference type="GeneID" id="101852192"/>
<protein>
    <submittedName>
        <fullName evidence="6">Uncharacterized protein LOC101852192</fullName>
    </submittedName>
</protein>
<accession>A0ABM0JWD2</accession>
<dbReference type="PANTHER" id="PTHR11360:SF284">
    <property type="entry name" value="EG:103B4.3 PROTEIN-RELATED"/>
    <property type="match status" value="1"/>
</dbReference>
<evidence type="ECO:0000259" key="4">
    <source>
        <dbReference type="PROSITE" id="PS50850"/>
    </source>
</evidence>
<evidence type="ECO:0000313" key="6">
    <source>
        <dbReference type="RefSeq" id="XP_005103079.2"/>
    </source>
</evidence>
<dbReference type="Pfam" id="PF07690">
    <property type="entry name" value="MFS_1"/>
    <property type="match status" value="2"/>
</dbReference>
<feature type="transmembrane region" description="Helical" evidence="3">
    <location>
        <begin position="105"/>
        <end position="126"/>
    </location>
</feature>
<dbReference type="PROSITE" id="PS50850">
    <property type="entry name" value="MFS"/>
    <property type="match status" value="1"/>
</dbReference>
<keyword evidence="5" id="KW-1185">Reference proteome</keyword>
<feature type="region of interest" description="Disordered" evidence="2">
    <location>
        <begin position="354"/>
        <end position="400"/>
    </location>
</feature>
<feature type="transmembrane region" description="Helical" evidence="3">
    <location>
        <begin position="590"/>
        <end position="608"/>
    </location>
</feature>
<evidence type="ECO:0000256" key="3">
    <source>
        <dbReference type="SAM" id="Phobius"/>
    </source>
</evidence>
<feature type="transmembrane region" description="Helical" evidence="3">
    <location>
        <begin position="651"/>
        <end position="670"/>
    </location>
</feature>
<feature type="transmembrane region" description="Helical" evidence="3">
    <location>
        <begin position="138"/>
        <end position="159"/>
    </location>
</feature>
<feature type="transmembrane region" description="Helical" evidence="3">
    <location>
        <begin position="620"/>
        <end position="639"/>
    </location>
</feature>
<feature type="compositionally biased region" description="Basic and acidic residues" evidence="2">
    <location>
        <begin position="312"/>
        <end position="327"/>
    </location>
</feature>
<comment type="subcellular location">
    <subcellularLocation>
        <location evidence="1">Membrane</location>
        <topology evidence="1">Multi-pass membrane protein</topology>
    </subcellularLocation>
</comment>
<dbReference type="InterPro" id="IPR020846">
    <property type="entry name" value="MFS_dom"/>
</dbReference>
<dbReference type="Gene3D" id="1.20.1250.20">
    <property type="entry name" value="MFS general substrate transporter like domains"/>
    <property type="match status" value="2"/>
</dbReference>
<name>A0ABM0JWD2_APLCA</name>
<dbReference type="InterPro" id="IPR050327">
    <property type="entry name" value="Proton-linked_MCT"/>
</dbReference>
<gene>
    <name evidence="6" type="primary">LOC101852192</name>
</gene>
<feature type="transmembrane region" description="Helical" evidence="3">
    <location>
        <begin position="682"/>
        <end position="704"/>
    </location>
</feature>
<keyword evidence="3" id="KW-0472">Membrane</keyword>
<organism evidence="5 6">
    <name type="scientific">Aplysia californica</name>
    <name type="common">California sea hare</name>
    <dbReference type="NCBI Taxonomy" id="6500"/>
    <lineage>
        <taxon>Eukaryota</taxon>
        <taxon>Metazoa</taxon>
        <taxon>Spiralia</taxon>
        <taxon>Lophotrochozoa</taxon>
        <taxon>Mollusca</taxon>
        <taxon>Gastropoda</taxon>
        <taxon>Heterobranchia</taxon>
        <taxon>Euthyneura</taxon>
        <taxon>Tectipleura</taxon>
        <taxon>Aplysiida</taxon>
        <taxon>Aplysioidea</taxon>
        <taxon>Aplysiidae</taxon>
        <taxon>Aplysia</taxon>
    </lineage>
</organism>
<feature type="compositionally biased region" description="Polar residues" evidence="2">
    <location>
        <begin position="364"/>
        <end position="396"/>
    </location>
</feature>
<evidence type="ECO:0000313" key="5">
    <source>
        <dbReference type="Proteomes" id="UP000694888"/>
    </source>
</evidence>
<dbReference type="SUPFAM" id="SSF103473">
    <property type="entry name" value="MFS general substrate transporter"/>
    <property type="match status" value="2"/>
</dbReference>
<dbReference type="RefSeq" id="XP_005103079.2">
    <property type="nucleotide sequence ID" value="XM_005103022.3"/>
</dbReference>
<reference evidence="6" key="1">
    <citation type="submission" date="2025-08" db="UniProtKB">
        <authorList>
            <consortium name="RefSeq"/>
        </authorList>
    </citation>
    <scope>IDENTIFICATION</scope>
</reference>
<evidence type="ECO:0000256" key="1">
    <source>
        <dbReference type="ARBA" id="ARBA00004141"/>
    </source>
</evidence>
<feature type="transmembrane region" description="Helical" evidence="3">
    <location>
        <begin position="710"/>
        <end position="733"/>
    </location>
</feature>
<dbReference type="InterPro" id="IPR036259">
    <property type="entry name" value="MFS_trans_sf"/>
</dbReference>
<feature type="transmembrane region" description="Helical" evidence="3">
    <location>
        <begin position="81"/>
        <end position="99"/>
    </location>
</feature>
<feature type="domain" description="Major facilitator superfamily (MFS) profile" evidence="4">
    <location>
        <begin position="554"/>
        <end position="753"/>
    </location>
</feature>